<feature type="transmembrane region" description="Helical" evidence="3">
    <location>
        <begin position="273"/>
        <end position="291"/>
    </location>
</feature>
<keyword evidence="3" id="KW-0812">Transmembrane</keyword>
<proteinExistence type="inferred from homology"/>
<name>A0AB94IKM4_9BACI</name>
<keyword evidence="5" id="KW-0012">Acyltransferase</keyword>
<feature type="transmembrane region" description="Helical" evidence="3">
    <location>
        <begin position="312"/>
        <end position="330"/>
    </location>
</feature>
<evidence type="ECO:0000256" key="3">
    <source>
        <dbReference type="SAM" id="Phobius"/>
    </source>
</evidence>
<keyword evidence="3" id="KW-1133">Transmembrane helix</keyword>
<gene>
    <name evidence="5" type="ORF">BAVI_16977</name>
</gene>
<evidence type="ECO:0000256" key="1">
    <source>
        <dbReference type="ARBA" id="ARBA00004370"/>
    </source>
</evidence>
<feature type="transmembrane region" description="Helical" evidence="3">
    <location>
        <begin position="175"/>
        <end position="197"/>
    </location>
</feature>
<dbReference type="Pfam" id="PF01757">
    <property type="entry name" value="Acyl_transf_3"/>
    <property type="match status" value="1"/>
</dbReference>
<sequence>MHGRLEQLDSLRGLAAVTVMFSHFSDVTTTYLFSVLFARTPLKVLINGHSAVLLFFVLSGFVLSLPLLNGRPINYSVFVGRRILRIYMPYLVSIILSILLSLVLSRGGIGGLSDWFNITWTSKISISLLYEHLLLIGNIHSDAFNNVIWSLVHEMRISLLFPLVFLIVKKFDWKYSILIGFFLSFFSILNDNFGFQVSNGYFTTNWDTLHYASMFIIGGVIAKHFKEIIMMYQSLSKLIKWILFISAFVFYNYPGVGIRILNIINFPYPARVLMDYIGGMGAVLFIVIALGSGKVTKLLMLKPINFIGKISYSLYLYHLVVLLSLTYLLYSVVPIGVIFLLTIVVSICFSTLAYFFVEVPFMKLGKKISNKQKLKQLPKELNKSIT</sequence>
<protein>
    <submittedName>
        <fullName evidence="5">Acyltransferase</fullName>
    </submittedName>
</protein>
<keyword evidence="6" id="KW-1185">Reference proteome</keyword>
<reference evidence="5 6" key="1">
    <citation type="journal article" date="2014" name="Environ. Microbiol.">
        <title>The nitrate-ammonifying and nosZ-carrying bacterium Bacillus vireti is a potent source and sink for nitric and nitrous oxide under high nitrate conditions.</title>
        <authorList>
            <person name="Mania D."/>
            <person name="Heylen K."/>
            <person name="van Spanning R.J."/>
            <person name="Frostegard A."/>
        </authorList>
    </citation>
    <scope>NUCLEOTIDE SEQUENCE [LARGE SCALE GENOMIC DNA]</scope>
    <source>
        <strain evidence="5 6">LMG 21834</strain>
    </source>
</reference>
<feature type="transmembrane region" description="Helical" evidence="3">
    <location>
        <begin position="336"/>
        <end position="357"/>
    </location>
</feature>
<evidence type="ECO:0000259" key="4">
    <source>
        <dbReference type="Pfam" id="PF01757"/>
    </source>
</evidence>
<dbReference type="RefSeq" id="WP_024029574.1">
    <property type="nucleotide sequence ID" value="NZ_ALAN01000092.1"/>
</dbReference>
<dbReference type="EMBL" id="ALAN01000092">
    <property type="protein sequence ID" value="ETI67543.1"/>
    <property type="molecule type" value="Genomic_DNA"/>
</dbReference>
<dbReference type="AlphaFoldDB" id="A0AB94IKM4"/>
<dbReference type="GO" id="GO:0016020">
    <property type="term" value="C:membrane"/>
    <property type="evidence" value="ECO:0007669"/>
    <property type="project" value="TreeGrafter"/>
</dbReference>
<feature type="transmembrane region" description="Helical" evidence="3">
    <location>
        <begin position="12"/>
        <end position="38"/>
    </location>
</feature>
<keyword evidence="5" id="KW-0808">Transferase</keyword>
<comment type="similarity">
    <text evidence="2">Belongs to the acyltransferase 3 family.</text>
</comment>
<feature type="transmembrane region" description="Helical" evidence="3">
    <location>
        <begin position="147"/>
        <end position="168"/>
    </location>
</feature>
<evidence type="ECO:0000256" key="2">
    <source>
        <dbReference type="ARBA" id="ARBA00007400"/>
    </source>
</evidence>
<comment type="subcellular location">
    <subcellularLocation>
        <location evidence="1">Membrane</location>
    </subcellularLocation>
</comment>
<dbReference type="PANTHER" id="PTHR23028">
    <property type="entry name" value="ACETYLTRANSFERASE"/>
    <property type="match status" value="1"/>
</dbReference>
<dbReference type="InterPro" id="IPR002656">
    <property type="entry name" value="Acyl_transf_3_dom"/>
</dbReference>
<evidence type="ECO:0000313" key="6">
    <source>
        <dbReference type="Proteomes" id="UP000018877"/>
    </source>
</evidence>
<dbReference type="InterPro" id="IPR050879">
    <property type="entry name" value="Acyltransferase_3"/>
</dbReference>
<dbReference type="GO" id="GO:0009103">
    <property type="term" value="P:lipopolysaccharide biosynthetic process"/>
    <property type="evidence" value="ECO:0007669"/>
    <property type="project" value="TreeGrafter"/>
</dbReference>
<evidence type="ECO:0000313" key="5">
    <source>
        <dbReference type="EMBL" id="ETI67543.1"/>
    </source>
</evidence>
<feature type="transmembrane region" description="Helical" evidence="3">
    <location>
        <begin position="86"/>
        <end position="105"/>
    </location>
</feature>
<organism evidence="5 6">
    <name type="scientific">Neobacillus vireti LMG 21834</name>
    <dbReference type="NCBI Taxonomy" id="1131730"/>
    <lineage>
        <taxon>Bacteria</taxon>
        <taxon>Bacillati</taxon>
        <taxon>Bacillota</taxon>
        <taxon>Bacilli</taxon>
        <taxon>Bacillales</taxon>
        <taxon>Bacillaceae</taxon>
        <taxon>Neobacillus</taxon>
    </lineage>
</organism>
<dbReference type="Proteomes" id="UP000018877">
    <property type="component" value="Unassembled WGS sequence"/>
</dbReference>
<feature type="transmembrane region" description="Helical" evidence="3">
    <location>
        <begin position="44"/>
        <end position="65"/>
    </location>
</feature>
<accession>A0AB94IKM4</accession>
<comment type="caution">
    <text evidence="5">The sequence shown here is derived from an EMBL/GenBank/DDBJ whole genome shotgun (WGS) entry which is preliminary data.</text>
</comment>
<feature type="transmembrane region" description="Helical" evidence="3">
    <location>
        <begin position="209"/>
        <end position="226"/>
    </location>
</feature>
<dbReference type="GO" id="GO:0016747">
    <property type="term" value="F:acyltransferase activity, transferring groups other than amino-acyl groups"/>
    <property type="evidence" value="ECO:0007669"/>
    <property type="project" value="InterPro"/>
</dbReference>
<feature type="transmembrane region" description="Helical" evidence="3">
    <location>
        <begin position="238"/>
        <end position="261"/>
    </location>
</feature>
<dbReference type="PANTHER" id="PTHR23028:SF53">
    <property type="entry name" value="ACYL_TRANSF_3 DOMAIN-CONTAINING PROTEIN"/>
    <property type="match status" value="1"/>
</dbReference>
<keyword evidence="3" id="KW-0472">Membrane</keyword>
<feature type="domain" description="Acyltransferase 3" evidence="4">
    <location>
        <begin position="7"/>
        <end position="352"/>
    </location>
</feature>